<evidence type="ECO:0000256" key="5">
    <source>
        <dbReference type="ARBA" id="ARBA00023004"/>
    </source>
</evidence>
<dbReference type="InterPro" id="IPR017972">
    <property type="entry name" value="Cyt_P450_CS"/>
</dbReference>
<comment type="similarity">
    <text evidence="1 7">Belongs to the cytochrome P450 family.</text>
</comment>
<dbReference type="PRINTS" id="PR00385">
    <property type="entry name" value="P450"/>
</dbReference>
<keyword evidence="8" id="KW-1185">Reference proteome</keyword>
<keyword evidence="3 7" id="KW-0479">Metal-binding</keyword>
<gene>
    <name evidence="9" type="primary">LOC100212526</name>
</gene>
<keyword evidence="6 7" id="KW-0503">Monooxygenase</keyword>
<organism evidence="8 9">
    <name type="scientific">Hydra vulgaris</name>
    <name type="common">Hydra</name>
    <name type="synonym">Hydra attenuata</name>
    <dbReference type="NCBI Taxonomy" id="6087"/>
    <lineage>
        <taxon>Eukaryota</taxon>
        <taxon>Metazoa</taxon>
        <taxon>Cnidaria</taxon>
        <taxon>Hydrozoa</taxon>
        <taxon>Hydroidolina</taxon>
        <taxon>Anthoathecata</taxon>
        <taxon>Aplanulata</taxon>
        <taxon>Hydridae</taxon>
        <taxon>Hydra</taxon>
    </lineage>
</organism>
<evidence type="ECO:0000256" key="2">
    <source>
        <dbReference type="ARBA" id="ARBA00022617"/>
    </source>
</evidence>
<dbReference type="PROSITE" id="PS00086">
    <property type="entry name" value="CYTOCHROME_P450"/>
    <property type="match status" value="1"/>
</dbReference>
<keyword evidence="2 7" id="KW-0349">Heme</keyword>
<dbReference type="SUPFAM" id="SSF48264">
    <property type="entry name" value="Cytochrome P450"/>
    <property type="match status" value="1"/>
</dbReference>
<dbReference type="PRINTS" id="PR00463">
    <property type="entry name" value="EP450I"/>
</dbReference>
<dbReference type="Gene3D" id="1.10.630.10">
    <property type="entry name" value="Cytochrome P450"/>
    <property type="match status" value="1"/>
</dbReference>
<proteinExistence type="inferred from homology"/>
<evidence type="ECO:0000256" key="4">
    <source>
        <dbReference type="ARBA" id="ARBA00023002"/>
    </source>
</evidence>
<dbReference type="Proteomes" id="UP001652625">
    <property type="component" value="Chromosome 03"/>
</dbReference>
<dbReference type="RefSeq" id="XP_065650556.1">
    <property type="nucleotide sequence ID" value="XM_065794484.1"/>
</dbReference>
<evidence type="ECO:0000313" key="9">
    <source>
        <dbReference type="RefSeq" id="XP_065650556.1"/>
    </source>
</evidence>
<evidence type="ECO:0000256" key="7">
    <source>
        <dbReference type="RuleBase" id="RU000461"/>
    </source>
</evidence>
<dbReference type="PANTHER" id="PTHR24289">
    <property type="entry name" value="STEROID 17-ALPHA-HYDROXYLASE/17,20 LYASE"/>
    <property type="match status" value="1"/>
</dbReference>
<sequence length="497" mass="56971">MWYAIICGLIIPILLYIFGSYSMHLLECRKYPLGPFPIPIFGNLHLLGAEPHKILAAYSKKYGAVFSISLGLQRVVIISDITTTREALVQKASVFAGRPKSYLIQLVSSGYKGIAFMDYGSFWKVLRKVGHSSLKIYGEGHERFEKILTKESEELHKRLLKKSKNSVELKTECGAAIINVICYIVFGERYQYSDPEFKEVLTTINDIVDGLSNTTAVGFLPWLRFLPFSPIKKLRISLSKYILFLNDQLKKHKKTFDENNIRHFTDSIINFSNKKAVKQKYKNVDEHLVPVIGDLFITGSETVLTSLLWLILYMMHYPEYQQEIFIEITTVIGENRYPCLNDRDSLHLVKASLKECLRLSSIVPLGLPHKTTRKTVLMGHSIPENATVMINHWQIHNDTNYWENPNEFNPYRWIGKDMKFDPSKAASFLPFSAGTRVCLGKTVAENELFFIFSRLIRDFKFECTPGCPPPSLIGNCNITHAPKQFCTYLTPRKNNLM</sequence>
<accession>A0ABM4BN92</accession>
<dbReference type="InterPro" id="IPR002401">
    <property type="entry name" value="Cyt_P450_E_grp-I"/>
</dbReference>
<reference evidence="9" key="1">
    <citation type="submission" date="2025-08" db="UniProtKB">
        <authorList>
            <consortium name="RefSeq"/>
        </authorList>
    </citation>
    <scope>IDENTIFICATION</scope>
</reference>
<dbReference type="GeneID" id="100212526"/>
<dbReference type="InterPro" id="IPR001128">
    <property type="entry name" value="Cyt_P450"/>
</dbReference>
<evidence type="ECO:0000256" key="6">
    <source>
        <dbReference type="ARBA" id="ARBA00023033"/>
    </source>
</evidence>
<evidence type="ECO:0000256" key="1">
    <source>
        <dbReference type="ARBA" id="ARBA00010617"/>
    </source>
</evidence>
<evidence type="ECO:0000256" key="3">
    <source>
        <dbReference type="ARBA" id="ARBA00022723"/>
    </source>
</evidence>
<evidence type="ECO:0000313" key="8">
    <source>
        <dbReference type="Proteomes" id="UP001652625"/>
    </source>
</evidence>
<dbReference type="InterPro" id="IPR036396">
    <property type="entry name" value="Cyt_P450_sf"/>
</dbReference>
<keyword evidence="5 7" id="KW-0408">Iron</keyword>
<dbReference type="Pfam" id="PF00067">
    <property type="entry name" value="p450"/>
    <property type="match status" value="1"/>
</dbReference>
<keyword evidence="4 7" id="KW-0560">Oxidoreductase</keyword>
<protein>
    <submittedName>
        <fullName evidence="9">Cytochrome P450 2U1</fullName>
    </submittedName>
</protein>
<name>A0ABM4BN92_HYDVU</name>
<dbReference type="PANTHER" id="PTHR24289:SF1">
    <property type="entry name" value="STEROID 17-ALPHA-HYDROXYLASE_17,20 LYASE"/>
    <property type="match status" value="1"/>
</dbReference>